<organism evidence="1 2">
    <name type="scientific">Pandoraea apista</name>
    <dbReference type="NCBI Taxonomy" id="93218"/>
    <lineage>
        <taxon>Bacteria</taxon>
        <taxon>Pseudomonadati</taxon>
        <taxon>Pseudomonadota</taxon>
        <taxon>Betaproteobacteria</taxon>
        <taxon>Burkholderiales</taxon>
        <taxon>Burkholderiaceae</taxon>
        <taxon>Pandoraea</taxon>
    </lineage>
</organism>
<protein>
    <submittedName>
        <fullName evidence="1">Uncharacterized protein</fullName>
    </submittedName>
</protein>
<gene>
    <name evidence="1" type="ORF">PAP18089_02396</name>
</gene>
<accession>A0A5E5P6L0</accession>
<evidence type="ECO:0000313" key="1">
    <source>
        <dbReference type="EMBL" id="VVG71419.1"/>
    </source>
</evidence>
<dbReference type="Proteomes" id="UP000364291">
    <property type="component" value="Unassembled WGS sequence"/>
</dbReference>
<sequence>MLRRSEDTGLPYEVVKWRTISRKTRRQMRAARFGGGREVGEMGEVIEVGNAEDAGVVGMQQR</sequence>
<name>A0A5E5P6L0_9BURK</name>
<dbReference type="EMBL" id="CABPSX010000004">
    <property type="protein sequence ID" value="VVG71419.1"/>
    <property type="molecule type" value="Genomic_DNA"/>
</dbReference>
<proteinExistence type="predicted"/>
<reference evidence="1 2" key="1">
    <citation type="submission" date="2019-08" db="EMBL/GenBank/DDBJ databases">
        <authorList>
            <person name="Peeters C."/>
        </authorList>
    </citation>
    <scope>NUCLEOTIDE SEQUENCE [LARGE SCALE GENOMIC DNA]</scope>
    <source>
        <strain evidence="1 2">LMG 18089</strain>
    </source>
</reference>
<dbReference type="AlphaFoldDB" id="A0A5E5P6L0"/>
<evidence type="ECO:0000313" key="2">
    <source>
        <dbReference type="Proteomes" id="UP000364291"/>
    </source>
</evidence>